<evidence type="ECO:0000313" key="2">
    <source>
        <dbReference type="Proteomes" id="UP001437256"/>
    </source>
</evidence>
<organism evidence="1 2">
    <name type="scientific">Marasmius tenuissimus</name>
    <dbReference type="NCBI Taxonomy" id="585030"/>
    <lineage>
        <taxon>Eukaryota</taxon>
        <taxon>Fungi</taxon>
        <taxon>Dikarya</taxon>
        <taxon>Basidiomycota</taxon>
        <taxon>Agaricomycotina</taxon>
        <taxon>Agaricomycetes</taxon>
        <taxon>Agaricomycetidae</taxon>
        <taxon>Agaricales</taxon>
        <taxon>Marasmiineae</taxon>
        <taxon>Marasmiaceae</taxon>
        <taxon>Marasmius</taxon>
    </lineage>
</organism>
<dbReference type="EMBL" id="JBBXMP010000049">
    <property type="protein sequence ID" value="KAL0065304.1"/>
    <property type="molecule type" value="Genomic_DNA"/>
</dbReference>
<protein>
    <submittedName>
        <fullName evidence="1">Uncharacterized protein</fullName>
    </submittedName>
</protein>
<reference evidence="1 2" key="1">
    <citation type="submission" date="2024-05" db="EMBL/GenBank/DDBJ databases">
        <title>A draft genome resource for the thread blight pathogen Marasmius tenuissimus strain MS-2.</title>
        <authorList>
            <person name="Yulfo-Soto G.E."/>
            <person name="Baruah I.K."/>
            <person name="Amoako-Attah I."/>
            <person name="Bukari Y."/>
            <person name="Meinhardt L.W."/>
            <person name="Bailey B.A."/>
            <person name="Cohen S.P."/>
        </authorList>
    </citation>
    <scope>NUCLEOTIDE SEQUENCE [LARGE SCALE GENOMIC DNA]</scope>
    <source>
        <strain evidence="1 2">MS-2</strain>
    </source>
</reference>
<comment type="caution">
    <text evidence="1">The sequence shown here is derived from an EMBL/GenBank/DDBJ whole genome shotgun (WGS) entry which is preliminary data.</text>
</comment>
<dbReference type="Proteomes" id="UP001437256">
    <property type="component" value="Unassembled WGS sequence"/>
</dbReference>
<keyword evidence="2" id="KW-1185">Reference proteome</keyword>
<accession>A0ABR2ZWZ8</accession>
<evidence type="ECO:0000313" key="1">
    <source>
        <dbReference type="EMBL" id="KAL0065304.1"/>
    </source>
</evidence>
<proteinExistence type="predicted"/>
<name>A0ABR2ZWZ8_9AGAR</name>
<sequence>MPTEISIRVHPSAEECQCPVAGCDLAVDLILRSSDRKNLGTHAKNMEVYNSAFPVVGSVKHQIEDVVELTESEDTLKLLILYSHNCEHEDLRHLQAQKLVAFARASEKYGNFFALDACKIAMSATRLPTVVGRTREVGPSSATSAIHVVIFQAAHSMYDGIDRLAGLTMELQPRNVWVVTRRVDPKLFYVWSQYRDDWRAAQTRYAAALNKPCRTTELEKKQLSIIRPMSQKVATRSDIALVDAAIEVAQKVHPKSDGQKFLDDLDMFAWYSGLKQAINGFPQWEKISQSEASLADGGELM</sequence>
<gene>
    <name evidence="1" type="ORF">AAF712_007638</name>
</gene>